<keyword evidence="3 15" id="KW-0808">Transferase</keyword>
<reference evidence="15 16" key="1">
    <citation type="submission" date="2020-07" db="EMBL/GenBank/DDBJ databases">
        <title>Sequencing the genomes of 1000 actinobacteria strains.</title>
        <authorList>
            <person name="Klenk H.-P."/>
        </authorList>
    </citation>
    <scope>NUCLEOTIDE SEQUENCE [LARGE SCALE GENOMIC DNA]</scope>
    <source>
        <strain evidence="15 16">DSM 19970</strain>
    </source>
</reference>
<evidence type="ECO:0000256" key="8">
    <source>
        <dbReference type="ARBA" id="ARBA00047899"/>
    </source>
</evidence>
<feature type="transmembrane region" description="Helical" evidence="12">
    <location>
        <begin position="400"/>
        <end position="421"/>
    </location>
</feature>
<keyword evidence="16" id="KW-1185">Reference proteome</keyword>
<dbReference type="PROSITE" id="PS51178">
    <property type="entry name" value="PASTA"/>
    <property type="match status" value="4"/>
</dbReference>
<keyword evidence="7 10" id="KW-0067">ATP-binding</keyword>
<dbReference type="PANTHER" id="PTHR43289">
    <property type="entry name" value="MITOGEN-ACTIVATED PROTEIN KINASE KINASE KINASE 20-RELATED"/>
    <property type="match status" value="1"/>
</dbReference>
<feature type="domain" description="PASTA" evidence="14">
    <location>
        <begin position="566"/>
        <end position="629"/>
    </location>
</feature>
<dbReference type="Proteomes" id="UP000547973">
    <property type="component" value="Unassembled WGS sequence"/>
</dbReference>
<name>A0A7Y9Z714_9MICO</name>
<evidence type="ECO:0000313" key="15">
    <source>
        <dbReference type="EMBL" id="NYI39987.1"/>
    </source>
</evidence>
<dbReference type="PROSITE" id="PS50011">
    <property type="entry name" value="PROTEIN_KINASE_DOM"/>
    <property type="match status" value="1"/>
</dbReference>
<dbReference type="EMBL" id="JACBZO010000001">
    <property type="protein sequence ID" value="NYI39987.1"/>
    <property type="molecule type" value="Genomic_DNA"/>
</dbReference>
<gene>
    <name evidence="15" type="ORF">BKA03_000106</name>
</gene>
<evidence type="ECO:0000256" key="7">
    <source>
        <dbReference type="ARBA" id="ARBA00022840"/>
    </source>
</evidence>
<evidence type="ECO:0000256" key="2">
    <source>
        <dbReference type="ARBA" id="ARBA00022527"/>
    </source>
</evidence>
<evidence type="ECO:0000256" key="5">
    <source>
        <dbReference type="ARBA" id="ARBA00022741"/>
    </source>
</evidence>
<keyword evidence="12" id="KW-0472">Membrane</keyword>
<keyword evidence="12" id="KW-1133">Transmembrane helix</keyword>
<comment type="caution">
    <text evidence="15">The sequence shown here is derived from an EMBL/GenBank/DDBJ whole genome shotgun (WGS) entry which is preliminary data.</text>
</comment>
<dbReference type="InterPro" id="IPR000719">
    <property type="entry name" value="Prot_kinase_dom"/>
</dbReference>
<evidence type="ECO:0000256" key="9">
    <source>
        <dbReference type="ARBA" id="ARBA00048679"/>
    </source>
</evidence>
<feature type="domain" description="PASTA" evidence="14">
    <location>
        <begin position="630"/>
        <end position="699"/>
    </location>
</feature>
<sequence length="716" mass="74107">MNDEPRILAGRYEVGDLIGRGGMAEVHIGYDTRLGRSVAIKILRPDLARDPSFQTRFRREAQAAAGLNHPSIVAVYDTGEDQFQNDHGVLQAVPFIVMEYVEGHTVRDILKGDVAAPIEEAVEITEGVLAGLDYAHHAGLVHRDIKPANVMLTPTGAVKVMDFGIARALADVGQTMTQTQAVVGTAQYLSPEQARGENVDARSDLYSTGCLLFELLTGRPPFMGDSPVSVAYQHVREPAPRPSQFASDVPPELDAVVAKALEKDRNLRYSTAQEFTADLQRAMGVTPSPTSGVHAVGAVGAVGVAAAAGVPRPDAPAGAGPGPGNASPYAPGFQPGAAGQGGPGTGATTVMPAATAGAWGSVMGGSSMPPRAPSPATGTLIADEYLVEDDPRHRRLMIQIAIGAAAVIALIILVVTLFSIANRNSNNAPPAPTLVTIPIVTNALQADAESRLTKLDLVVDVQQEASATVAVGRVTRTDPASGQQVAAKSTVTMWVSTGPDTVTIPDVKGLTQADAITALEAAGVKVSDVQTEHDPTIVKDRATRTDPASTQSVARDSSVTLYVSDGLVDLPELRTQTSTEAQQTLIKLGLVADLQNVATDQQDPNTVYDMTPKPGPVPQGSTVTLQIATAPTTVAVPDVVGKTQANATSILQAAGLNVTVTKEFSTAVPPVPIGNVISQNPSAGIQVALNTTVTLTVSKGPGVGPTPTATATATKP</sequence>
<comment type="catalytic activity">
    <reaction evidence="8">
        <text>L-threonyl-[protein] + ATP = O-phospho-L-threonyl-[protein] + ADP + H(+)</text>
        <dbReference type="Rhea" id="RHEA:46608"/>
        <dbReference type="Rhea" id="RHEA-COMP:11060"/>
        <dbReference type="Rhea" id="RHEA-COMP:11605"/>
        <dbReference type="ChEBI" id="CHEBI:15378"/>
        <dbReference type="ChEBI" id="CHEBI:30013"/>
        <dbReference type="ChEBI" id="CHEBI:30616"/>
        <dbReference type="ChEBI" id="CHEBI:61977"/>
        <dbReference type="ChEBI" id="CHEBI:456216"/>
        <dbReference type="EC" id="2.7.11.1"/>
    </reaction>
</comment>
<dbReference type="InterPro" id="IPR005543">
    <property type="entry name" value="PASTA_dom"/>
</dbReference>
<evidence type="ECO:0000256" key="3">
    <source>
        <dbReference type="ARBA" id="ARBA00022679"/>
    </source>
</evidence>
<evidence type="ECO:0000259" key="14">
    <source>
        <dbReference type="PROSITE" id="PS51178"/>
    </source>
</evidence>
<feature type="domain" description="PASTA" evidence="14">
    <location>
        <begin position="498"/>
        <end position="565"/>
    </location>
</feature>
<dbReference type="PANTHER" id="PTHR43289:SF6">
    <property type="entry name" value="SERINE_THREONINE-PROTEIN KINASE NEKL-3"/>
    <property type="match status" value="1"/>
</dbReference>
<dbReference type="EC" id="2.7.11.1" evidence="1"/>
<evidence type="ECO:0000256" key="4">
    <source>
        <dbReference type="ARBA" id="ARBA00022737"/>
    </source>
</evidence>
<keyword evidence="6 15" id="KW-0418">Kinase</keyword>
<dbReference type="GO" id="GO:0045717">
    <property type="term" value="P:negative regulation of fatty acid biosynthetic process"/>
    <property type="evidence" value="ECO:0007669"/>
    <property type="project" value="UniProtKB-ARBA"/>
</dbReference>
<protein>
    <recommendedName>
        <fullName evidence="1">non-specific serine/threonine protein kinase</fullName>
        <ecNumber evidence="1">2.7.11.1</ecNumber>
    </recommendedName>
</protein>
<dbReference type="InterPro" id="IPR011009">
    <property type="entry name" value="Kinase-like_dom_sf"/>
</dbReference>
<dbReference type="PROSITE" id="PS00108">
    <property type="entry name" value="PROTEIN_KINASE_ST"/>
    <property type="match status" value="1"/>
</dbReference>
<keyword evidence="2" id="KW-0723">Serine/threonine-protein kinase</keyword>
<proteinExistence type="predicted"/>
<dbReference type="Gene3D" id="1.10.510.10">
    <property type="entry name" value="Transferase(Phosphotransferase) domain 1"/>
    <property type="match status" value="1"/>
</dbReference>
<feature type="compositionally biased region" description="Low complexity" evidence="11">
    <location>
        <begin position="314"/>
        <end position="337"/>
    </location>
</feature>
<evidence type="ECO:0000313" key="16">
    <source>
        <dbReference type="Proteomes" id="UP000547973"/>
    </source>
</evidence>
<dbReference type="GO" id="GO:0004674">
    <property type="term" value="F:protein serine/threonine kinase activity"/>
    <property type="evidence" value="ECO:0007669"/>
    <property type="project" value="UniProtKB-KW"/>
</dbReference>
<feature type="region of interest" description="Disordered" evidence="11">
    <location>
        <begin position="314"/>
        <end position="350"/>
    </location>
</feature>
<dbReference type="InterPro" id="IPR017441">
    <property type="entry name" value="Protein_kinase_ATP_BS"/>
</dbReference>
<dbReference type="Pfam" id="PF00069">
    <property type="entry name" value="Pkinase"/>
    <property type="match status" value="1"/>
</dbReference>
<dbReference type="PROSITE" id="PS00107">
    <property type="entry name" value="PROTEIN_KINASE_ATP"/>
    <property type="match status" value="1"/>
</dbReference>
<organism evidence="15 16">
    <name type="scientific">Demequina lutea</name>
    <dbReference type="NCBI Taxonomy" id="431489"/>
    <lineage>
        <taxon>Bacteria</taxon>
        <taxon>Bacillati</taxon>
        <taxon>Actinomycetota</taxon>
        <taxon>Actinomycetes</taxon>
        <taxon>Micrococcales</taxon>
        <taxon>Demequinaceae</taxon>
        <taxon>Demequina</taxon>
    </lineage>
</organism>
<evidence type="ECO:0000256" key="12">
    <source>
        <dbReference type="SAM" id="Phobius"/>
    </source>
</evidence>
<dbReference type="AlphaFoldDB" id="A0A7Y9Z714"/>
<dbReference type="CDD" id="cd14014">
    <property type="entry name" value="STKc_PknB_like"/>
    <property type="match status" value="1"/>
</dbReference>
<dbReference type="GO" id="GO:0005524">
    <property type="term" value="F:ATP binding"/>
    <property type="evidence" value="ECO:0007669"/>
    <property type="project" value="UniProtKB-UniRule"/>
</dbReference>
<evidence type="ECO:0000256" key="1">
    <source>
        <dbReference type="ARBA" id="ARBA00012513"/>
    </source>
</evidence>
<evidence type="ECO:0000256" key="10">
    <source>
        <dbReference type="PROSITE-ProRule" id="PRU10141"/>
    </source>
</evidence>
<dbReference type="SMART" id="SM00220">
    <property type="entry name" value="S_TKc"/>
    <property type="match status" value="1"/>
</dbReference>
<dbReference type="Pfam" id="PF03793">
    <property type="entry name" value="PASTA"/>
    <property type="match status" value="4"/>
</dbReference>
<keyword evidence="5 10" id="KW-0547">Nucleotide-binding</keyword>
<keyword evidence="4" id="KW-0677">Repeat</keyword>
<dbReference type="FunFam" id="3.30.200.20:FF:000035">
    <property type="entry name" value="Serine/threonine protein kinase Stk1"/>
    <property type="match status" value="1"/>
</dbReference>
<dbReference type="Gene3D" id="3.30.200.20">
    <property type="entry name" value="Phosphorylase Kinase, domain 1"/>
    <property type="match status" value="1"/>
</dbReference>
<evidence type="ECO:0000259" key="13">
    <source>
        <dbReference type="PROSITE" id="PS50011"/>
    </source>
</evidence>
<dbReference type="OrthoDB" id="9762169at2"/>
<dbReference type="FunFam" id="1.10.510.10:FF:000021">
    <property type="entry name" value="Serine/threonine protein kinase"/>
    <property type="match status" value="1"/>
</dbReference>
<accession>A0A7Y9Z714</accession>
<feature type="domain" description="PASTA" evidence="14">
    <location>
        <begin position="431"/>
        <end position="497"/>
    </location>
</feature>
<dbReference type="SUPFAM" id="SSF56112">
    <property type="entry name" value="Protein kinase-like (PK-like)"/>
    <property type="match status" value="1"/>
</dbReference>
<dbReference type="NCBIfam" id="NF033483">
    <property type="entry name" value="PknB_PASTA_kin"/>
    <property type="match status" value="1"/>
</dbReference>
<dbReference type="CDD" id="cd06577">
    <property type="entry name" value="PASTA_pknB"/>
    <property type="match status" value="4"/>
</dbReference>
<dbReference type="InterPro" id="IPR008271">
    <property type="entry name" value="Ser/Thr_kinase_AS"/>
</dbReference>
<evidence type="ECO:0000256" key="11">
    <source>
        <dbReference type="SAM" id="MobiDB-lite"/>
    </source>
</evidence>
<comment type="catalytic activity">
    <reaction evidence="9">
        <text>L-seryl-[protein] + ATP = O-phospho-L-seryl-[protein] + ADP + H(+)</text>
        <dbReference type="Rhea" id="RHEA:17989"/>
        <dbReference type="Rhea" id="RHEA-COMP:9863"/>
        <dbReference type="Rhea" id="RHEA-COMP:11604"/>
        <dbReference type="ChEBI" id="CHEBI:15378"/>
        <dbReference type="ChEBI" id="CHEBI:29999"/>
        <dbReference type="ChEBI" id="CHEBI:30616"/>
        <dbReference type="ChEBI" id="CHEBI:83421"/>
        <dbReference type="ChEBI" id="CHEBI:456216"/>
        <dbReference type="EC" id="2.7.11.1"/>
    </reaction>
</comment>
<keyword evidence="12" id="KW-0812">Transmembrane</keyword>
<dbReference type="SMART" id="SM00740">
    <property type="entry name" value="PASTA"/>
    <property type="match status" value="4"/>
</dbReference>
<dbReference type="RefSeq" id="WP_062075682.1">
    <property type="nucleotide sequence ID" value="NZ_BBRC01000012.1"/>
</dbReference>
<feature type="domain" description="Protein kinase" evidence="13">
    <location>
        <begin position="12"/>
        <end position="283"/>
    </location>
</feature>
<dbReference type="Gene3D" id="3.30.10.20">
    <property type="match status" value="4"/>
</dbReference>
<feature type="binding site" evidence="10">
    <location>
        <position position="41"/>
    </location>
    <ligand>
        <name>ATP</name>
        <dbReference type="ChEBI" id="CHEBI:30616"/>
    </ligand>
</feature>
<evidence type="ECO:0000256" key="6">
    <source>
        <dbReference type="ARBA" id="ARBA00022777"/>
    </source>
</evidence>